<evidence type="ECO:0000256" key="5">
    <source>
        <dbReference type="ARBA" id="ARBA00023480"/>
    </source>
</evidence>
<dbReference type="GO" id="GO:0005737">
    <property type="term" value="C:cytoplasm"/>
    <property type="evidence" value="ECO:0007669"/>
    <property type="project" value="UniProtKB-SubCell"/>
</dbReference>
<organism evidence="6 7">
    <name type="scientific">Polypedilum vanderplanki</name>
    <name type="common">Sleeping chironomid midge</name>
    <dbReference type="NCBI Taxonomy" id="319348"/>
    <lineage>
        <taxon>Eukaryota</taxon>
        <taxon>Metazoa</taxon>
        <taxon>Ecdysozoa</taxon>
        <taxon>Arthropoda</taxon>
        <taxon>Hexapoda</taxon>
        <taxon>Insecta</taxon>
        <taxon>Pterygota</taxon>
        <taxon>Neoptera</taxon>
        <taxon>Endopterygota</taxon>
        <taxon>Diptera</taxon>
        <taxon>Nematocera</taxon>
        <taxon>Chironomoidea</taxon>
        <taxon>Chironomidae</taxon>
        <taxon>Chironominae</taxon>
        <taxon>Polypedilum</taxon>
        <taxon>Polypedilum</taxon>
    </lineage>
</organism>
<sequence length="269" mass="31295">MAIVSEIVYDKIIESLNNFNGLAIECESYISEKFPNLPKLTLRSIISKHGQNLTKLFYSKNHNKAAQLAQEFQNRMKNERSMLHMAMDYNCPPVTLCRIILNEKFSKADVKEMLKDPDLIPDPLLSANVYTCLFNDNQDGIIIDMIRVSIGEEYELRLKKLARDAGLIFYDEQDLRRARFDKTPDLLLAVQCMYKNTLINWIESKASFGDIESHKKYLNDQLISYTNRFGPGIVLYWFGFHEEILNKTKNLIILDSFPANEEFQKLTFQ</sequence>
<evidence type="ECO:0000313" key="6">
    <source>
        <dbReference type="EMBL" id="KAG5681972.1"/>
    </source>
</evidence>
<evidence type="ECO:0000256" key="4">
    <source>
        <dbReference type="ARBA" id="ARBA00023242"/>
    </source>
</evidence>
<dbReference type="InterPro" id="IPR029404">
    <property type="entry name" value="CDIN1"/>
</dbReference>
<dbReference type="AlphaFoldDB" id="A0A9J6CIY8"/>
<comment type="subcellular location">
    <subcellularLocation>
        <location evidence="2">Cytoplasm</location>
    </subcellularLocation>
    <subcellularLocation>
        <location evidence="1">Nucleus</location>
    </subcellularLocation>
</comment>
<name>A0A9J6CIY8_POLVA</name>
<evidence type="ECO:0000256" key="2">
    <source>
        <dbReference type="ARBA" id="ARBA00004496"/>
    </source>
</evidence>
<dbReference type="Proteomes" id="UP001107558">
    <property type="component" value="Chromosome 1"/>
</dbReference>
<dbReference type="PANTHER" id="PTHR31661">
    <property type="entry name" value="SIMILAR TO CDNA SEQUENCE BC052040"/>
    <property type="match status" value="1"/>
</dbReference>
<proteinExistence type="predicted"/>
<dbReference type="OrthoDB" id="1272at2759"/>
<dbReference type="Pfam" id="PF14811">
    <property type="entry name" value="TPD"/>
    <property type="match status" value="1"/>
</dbReference>
<evidence type="ECO:0000256" key="3">
    <source>
        <dbReference type="ARBA" id="ARBA00022490"/>
    </source>
</evidence>
<accession>A0A9J6CIY8</accession>
<keyword evidence="7" id="KW-1185">Reference proteome</keyword>
<dbReference type="PANTHER" id="PTHR31661:SF1">
    <property type="entry name" value="CDAN1-INTERACTING NUCLEASE 1"/>
    <property type="match status" value="1"/>
</dbReference>
<protein>
    <recommendedName>
        <fullName evidence="5">CDAN1-interacting nuclease 1</fullName>
    </recommendedName>
</protein>
<evidence type="ECO:0000313" key="7">
    <source>
        <dbReference type="Proteomes" id="UP001107558"/>
    </source>
</evidence>
<keyword evidence="3" id="KW-0963">Cytoplasm</keyword>
<reference evidence="6" key="1">
    <citation type="submission" date="2021-03" db="EMBL/GenBank/DDBJ databases">
        <title>Chromosome level genome of the anhydrobiotic midge Polypedilum vanderplanki.</title>
        <authorList>
            <person name="Yoshida Y."/>
            <person name="Kikawada T."/>
            <person name="Gusev O."/>
        </authorList>
    </citation>
    <scope>NUCLEOTIDE SEQUENCE</scope>
    <source>
        <strain evidence="6">NIAS01</strain>
        <tissue evidence="6">Whole body or cell culture</tissue>
    </source>
</reference>
<dbReference type="GO" id="GO:0005634">
    <property type="term" value="C:nucleus"/>
    <property type="evidence" value="ECO:0007669"/>
    <property type="project" value="UniProtKB-SubCell"/>
</dbReference>
<keyword evidence="4" id="KW-0539">Nucleus</keyword>
<comment type="caution">
    <text evidence="6">The sequence shown here is derived from an EMBL/GenBank/DDBJ whole genome shotgun (WGS) entry which is preliminary data.</text>
</comment>
<dbReference type="EMBL" id="JADBJN010000001">
    <property type="protein sequence ID" value="KAG5681972.1"/>
    <property type="molecule type" value="Genomic_DNA"/>
</dbReference>
<evidence type="ECO:0000256" key="1">
    <source>
        <dbReference type="ARBA" id="ARBA00004123"/>
    </source>
</evidence>
<gene>
    <name evidence="6" type="ORF">PVAND_011371</name>
</gene>